<sequence>MGRSGATVICGLFASLGIGIFIGIYSTDTASPAASVQPTLRERIEKDLHEKLSVAHFGPLANSSVRKQAPALVKGDSTNDHDADRELSAAVDLNGFSRIVRRLSNTRRQLLVVVTNFAFARLTHNLVASLNRTKPSIENYLVVCLDAKAQQYFKSRRLQSFFWNWQTNASVAAVEKKVSRFSDTTASEVYASFMVLKQEVALNVVLLGVNVLMADSDVVFLKNVFHSKVLSNEAHITTQNRKCDDGLEKCHGVSGGFYYVRADFKGLQYLRKVLKAVRNGHGHQRSLNHVMQWLEGTKDEVTVKVLSSRLVPYGEEYFYLCNGFTKEDRAVALAVHMAWHSDCAKTSGWVKIEESIPKKFEAMKKFGLWMLPPSPSDSIP</sequence>
<keyword evidence="1" id="KW-0812">Transmembrane</keyword>
<feature type="domain" description="Nucleotide-diphospho-sugar transferase" evidence="2">
    <location>
        <begin position="137"/>
        <end position="342"/>
    </location>
</feature>
<reference evidence="3" key="1">
    <citation type="submission" date="2021-01" db="EMBL/GenBank/DDBJ databases">
        <authorList>
            <person name="Corre E."/>
            <person name="Pelletier E."/>
            <person name="Niang G."/>
            <person name="Scheremetjew M."/>
            <person name="Finn R."/>
            <person name="Kale V."/>
            <person name="Holt S."/>
            <person name="Cochrane G."/>
            <person name="Meng A."/>
            <person name="Brown T."/>
            <person name="Cohen L."/>
        </authorList>
    </citation>
    <scope>NUCLEOTIDE SEQUENCE</scope>
    <source>
        <strain evidence="3">SAG4.97</strain>
    </source>
</reference>
<proteinExistence type="predicted"/>
<evidence type="ECO:0000313" key="3">
    <source>
        <dbReference type="EMBL" id="CAD9552311.1"/>
    </source>
</evidence>
<dbReference type="InterPro" id="IPR052636">
    <property type="entry name" value="UDP-D-xylose:L-fucose_XylT"/>
</dbReference>
<gene>
    <name evidence="3" type="ORF">CGLO1086_LOCUS801</name>
</gene>
<keyword evidence="1" id="KW-0472">Membrane</keyword>
<evidence type="ECO:0000256" key="1">
    <source>
        <dbReference type="SAM" id="Phobius"/>
    </source>
</evidence>
<feature type="transmembrane region" description="Helical" evidence="1">
    <location>
        <begin position="7"/>
        <end position="25"/>
    </location>
</feature>
<dbReference type="Pfam" id="PF03407">
    <property type="entry name" value="Nucleotid_trans"/>
    <property type="match status" value="1"/>
</dbReference>
<organism evidence="3">
    <name type="scientific">Cyanoptyche gloeocystis</name>
    <dbReference type="NCBI Taxonomy" id="77922"/>
    <lineage>
        <taxon>Eukaryota</taxon>
        <taxon>Glaucocystophyceae</taxon>
        <taxon>Glaucocystophyceae incertae sedis</taxon>
        <taxon>Cyanoptyche</taxon>
    </lineage>
</organism>
<dbReference type="InterPro" id="IPR005069">
    <property type="entry name" value="Nucl-diP-sugar_transferase"/>
</dbReference>
<accession>A0A7S2NNZ5</accession>
<dbReference type="EMBL" id="HBGX01001788">
    <property type="protein sequence ID" value="CAD9552311.1"/>
    <property type="molecule type" value="Transcribed_RNA"/>
</dbReference>
<dbReference type="GO" id="GO:0016757">
    <property type="term" value="F:glycosyltransferase activity"/>
    <property type="evidence" value="ECO:0007669"/>
    <property type="project" value="TreeGrafter"/>
</dbReference>
<evidence type="ECO:0000259" key="2">
    <source>
        <dbReference type="Pfam" id="PF03407"/>
    </source>
</evidence>
<dbReference type="AlphaFoldDB" id="A0A7S2NNZ5"/>
<name>A0A7S2NNZ5_9EUKA</name>
<protein>
    <recommendedName>
        <fullName evidence="2">Nucleotide-diphospho-sugar transferase domain-containing protein</fullName>
    </recommendedName>
</protein>
<keyword evidence="1" id="KW-1133">Transmembrane helix</keyword>
<dbReference type="PANTHER" id="PTHR47032">
    <property type="entry name" value="UDP-D-XYLOSE:L-FUCOSE ALPHA-1,3-D-XYLOSYLTRANSFERASE-RELATED"/>
    <property type="match status" value="1"/>
</dbReference>
<dbReference type="PANTHER" id="PTHR47032:SF1">
    <property type="entry name" value="UDP-D-XYLOSE:L-FUCOSE ALPHA-1,3-D-XYLOSYLTRANSFERASE-RELATED"/>
    <property type="match status" value="1"/>
</dbReference>
<dbReference type="GO" id="GO:0005794">
    <property type="term" value="C:Golgi apparatus"/>
    <property type="evidence" value="ECO:0007669"/>
    <property type="project" value="TreeGrafter"/>
</dbReference>